<dbReference type="PANTHER" id="PTHR33495:SF14">
    <property type="entry name" value="ANTI-SIGMA FACTOR ANTAGONIST"/>
    <property type="match status" value="1"/>
</dbReference>
<evidence type="ECO:0000313" key="4">
    <source>
        <dbReference type="EMBL" id="CTQ66931.1"/>
    </source>
</evidence>
<dbReference type="CDD" id="cd07043">
    <property type="entry name" value="STAS_anti-anti-sigma_factors"/>
    <property type="match status" value="1"/>
</dbReference>
<dbReference type="InterPro" id="IPR002645">
    <property type="entry name" value="STAS_dom"/>
</dbReference>
<dbReference type="NCBIfam" id="TIGR00377">
    <property type="entry name" value="ant_ant_sig"/>
    <property type="match status" value="1"/>
</dbReference>
<dbReference type="AlphaFoldDB" id="A0A0M6ZXC6"/>
<evidence type="ECO:0000256" key="2">
    <source>
        <dbReference type="RuleBase" id="RU003749"/>
    </source>
</evidence>
<dbReference type="RefSeq" id="WP_167578969.1">
    <property type="nucleotide sequence ID" value="NZ_CXWD01000004.1"/>
</dbReference>
<dbReference type="Pfam" id="PF01740">
    <property type="entry name" value="STAS"/>
    <property type="match status" value="1"/>
</dbReference>
<name>A0A0M6ZXC6_9HYPH</name>
<dbReference type="GO" id="GO:0043856">
    <property type="term" value="F:anti-sigma factor antagonist activity"/>
    <property type="evidence" value="ECO:0007669"/>
    <property type="project" value="InterPro"/>
</dbReference>
<dbReference type="PROSITE" id="PS50801">
    <property type="entry name" value="STAS"/>
    <property type="match status" value="1"/>
</dbReference>
<evidence type="ECO:0000313" key="5">
    <source>
        <dbReference type="Proteomes" id="UP000053235"/>
    </source>
</evidence>
<gene>
    <name evidence="4" type="primary">btrV</name>
    <name evidence="4" type="ORF">LAX5112_01146</name>
</gene>
<dbReference type="InterPro" id="IPR003658">
    <property type="entry name" value="Anti-sigma_ant"/>
</dbReference>
<dbReference type="SUPFAM" id="SSF52091">
    <property type="entry name" value="SpoIIaa-like"/>
    <property type="match status" value="1"/>
</dbReference>
<evidence type="ECO:0000256" key="1">
    <source>
        <dbReference type="ARBA" id="ARBA00009013"/>
    </source>
</evidence>
<protein>
    <recommendedName>
        <fullName evidence="2">Anti-sigma factor antagonist</fullName>
    </recommendedName>
</protein>
<dbReference type="Gene3D" id="3.30.750.24">
    <property type="entry name" value="STAS domain"/>
    <property type="match status" value="1"/>
</dbReference>
<dbReference type="InterPro" id="IPR036513">
    <property type="entry name" value="STAS_dom_sf"/>
</dbReference>
<proteinExistence type="inferred from homology"/>
<dbReference type="STRING" id="388408.LAX5112_01146"/>
<dbReference type="Proteomes" id="UP000053235">
    <property type="component" value="Unassembled WGS sequence"/>
</dbReference>
<sequence>MADAAHLTIDDETVDGIRIICPKGKLETLSAKDFEAHLKSAAQESDSSLLIDMSGVDYVTSFGLRSLLIITKQIAPAGRKLILFGVNPSVHEVLKISGFLKILSVVEGRDDALAEIRG</sequence>
<dbReference type="EMBL" id="CXWD01000004">
    <property type="protein sequence ID" value="CTQ66931.1"/>
    <property type="molecule type" value="Genomic_DNA"/>
</dbReference>
<evidence type="ECO:0000259" key="3">
    <source>
        <dbReference type="PROSITE" id="PS50801"/>
    </source>
</evidence>
<keyword evidence="5" id="KW-1185">Reference proteome</keyword>
<dbReference type="PANTHER" id="PTHR33495">
    <property type="entry name" value="ANTI-SIGMA FACTOR ANTAGONIST TM_1081-RELATED-RELATED"/>
    <property type="match status" value="1"/>
</dbReference>
<feature type="domain" description="STAS" evidence="3">
    <location>
        <begin position="7"/>
        <end position="116"/>
    </location>
</feature>
<comment type="similarity">
    <text evidence="1 2">Belongs to the anti-sigma-factor antagonist family.</text>
</comment>
<organism evidence="4 5">
    <name type="scientific">Roseibium alexandrii</name>
    <dbReference type="NCBI Taxonomy" id="388408"/>
    <lineage>
        <taxon>Bacteria</taxon>
        <taxon>Pseudomonadati</taxon>
        <taxon>Pseudomonadota</taxon>
        <taxon>Alphaproteobacteria</taxon>
        <taxon>Hyphomicrobiales</taxon>
        <taxon>Stappiaceae</taxon>
        <taxon>Roseibium</taxon>
    </lineage>
</organism>
<reference evidence="5" key="1">
    <citation type="submission" date="2015-07" db="EMBL/GenBank/DDBJ databases">
        <authorList>
            <person name="Rodrigo-Torres Lidia"/>
            <person name="Arahal R.David."/>
        </authorList>
    </citation>
    <scope>NUCLEOTIDE SEQUENCE [LARGE SCALE GENOMIC DNA]</scope>
    <source>
        <strain evidence="5">CECT 5112</strain>
    </source>
</reference>
<accession>A0A0M6ZXC6</accession>